<dbReference type="AlphaFoldDB" id="A0A1H2C8E3"/>
<dbReference type="RefSeq" id="WP_157682340.1">
    <property type="nucleotide sequence ID" value="NZ_LT629740.1"/>
</dbReference>
<gene>
    <name evidence="2" type="ORF">SAMN05216490_4728</name>
</gene>
<dbReference type="STRING" id="652787.SAMN05216490_4728"/>
<dbReference type="EMBL" id="LT629740">
    <property type="protein sequence ID" value="SDT66740.1"/>
    <property type="molecule type" value="Genomic_DNA"/>
</dbReference>
<evidence type="ECO:0000256" key="1">
    <source>
        <dbReference type="SAM" id="MobiDB-lite"/>
    </source>
</evidence>
<evidence type="ECO:0000313" key="2">
    <source>
        <dbReference type="EMBL" id="SDT66740.1"/>
    </source>
</evidence>
<reference evidence="2 3" key="1">
    <citation type="submission" date="2016-10" db="EMBL/GenBank/DDBJ databases">
        <authorList>
            <person name="de Groot N.N."/>
        </authorList>
    </citation>
    <scope>NUCLEOTIDE SEQUENCE [LARGE SCALE GENOMIC DNA]</scope>
    <source>
        <strain evidence="2 3">MP1X4</strain>
    </source>
</reference>
<organism evidence="2 3">
    <name type="scientific">Mucilaginibacter mallensis</name>
    <dbReference type="NCBI Taxonomy" id="652787"/>
    <lineage>
        <taxon>Bacteria</taxon>
        <taxon>Pseudomonadati</taxon>
        <taxon>Bacteroidota</taxon>
        <taxon>Sphingobacteriia</taxon>
        <taxon>Sphingobacteriales</taxon>
        <taxon>Sphingobacteriaceae</taxon>
        <taxon>Mucilaginibacter</taxon>
    </lineage>
</organism>
<sequence length="59" mass="6663">MEPIMSFEGYQVIENTKKSNDLLNSFYEQLGYTVSDPHQQKTAEVNSVQESPKPASGNR</sequence>
<evidence type="ECO:0000313" key="3">
    <source>
        <dbReference type="Proteomes" id="UP000199679"/>
    </source>
</evidence>
<dbReference type="Proteomes" id="UP000199679">
    <property type="component" value="Chromosome I"/>
</dbReference>
<feature type="region of interest" description="Disordered" evidence="1">
    <location>
        <begin position="35"/>
        <end position="59"/>
    </location>
</feature>
<feature type="compositionally biased region" description="Polar residues" evidence="1">
    <location>
        <begin position="36"/>
        <end position="50"/>
    </location>
</feature>
<protein>
    <submittedName>
        <fullName evidence="2">Uncharacterized protein</fullName>
    </submittedName>
</protein>
<proteinExistence type="predicted"/>
<name>A0A1H2C8E3_MUCMA</name>
<accession>A0A1H2C8E3</accession>
<keyword evidence="3" id="KW-1185">Reference proteome</keyword>